<keyword evidence="5 9" id="KW-0269">Exonuclease</keyword>
<feature type="domain" description="DHHA1" evidence="7">
    <location>
        <begin position="374"/>
        <end position="469"/>
    </location>
</feature>
<dbReference type="AlphaFoldDB" id="A0A4D7BLF1"/>
<dbReference type="InterPro" id="IPR041122">
    <property type="entry name" value="RecJ_OB"/>
</dbReference>
<dbReference type="PANTHER" id="PTHR30255:SF2">
    <property type="entry name" value="SINGLE-STRANDED-DNA-SPECIFIC EXONUCLEASE RECJ"/>
    <property type="match status" value="1"/>
</dbReference>
<dbReference type="Pfam" id="PF17768">
    <property type="entry name" value="RecJ_OB"/>
    <property type="match status" value="1"/>
</dbReference>
<evidence type="ECO:0000256" key="1">
    <source>
        <dbReference type="ARBA" id="ARBA00005915"/>
    </source>
</evidence>
<dbReference type="InterPro" id="IPR038763">
    <property type="entry name" value="DHH_sf"/>
</dbReference>
<dbReference type="OrthoDB" id="9809852at2"/>
<gene>
    <name evidence="9" type="primary">recJ</name>
    <name evidence="9" type="ORF">E8M01_32575</name>
</gene>
<dbReference type="PANTHER" id="PTHR30255">
    <property type="entry name" value="SINGLE-STRANDED-DNA-SPECIFIC EXONUCLEASE RECJ"/>
    <property type="match status" value="1"/>
</dbReference>
<dbReference type="InterPro" id="IPR001667">
    <property type="entry name" value="DDH_dom"/>
</dbReference>
<keyword evidence="3" id="KW-0540">Nuclease</keyword>
<evidence type="ECO:0000256" key="5">
    <source>
        <dbReference type="ARBA" id="ARBA00022839"/>
    </source>
</evidence>
<organism evidence="9 10">
    <name type="scientific">Phreatobacter stygius</name>
    <dbReference type="NCBI Taxonomy" id="1940610"/>
    <lineage>
        <taxon>Bacteria</taxon>
        <taxon>Pseudomonadati</taxon>
        <taxon>Pseudomonadota</taxon>
        <taxon>Alphaproteobacteria</taxon>
        <taxon>Hyphomicrobiales</taxon>
        <taxon>Phreatobacteraceae</taxon>
        <taxon>Phreatobacter</taxon>
    </lineage>
</organism>
<dbReference type="RefSeq" id="WP_136963971.1">
    <property type="nucleotide sequence ID" value="NZ_CP039690.1"/>
</dbReference>
<dbReference type="NCBIfam" id="TIGR00644">
    <property type="entry name" value="recJ"/>
    <property type="match status" value="1"/>
</dbReference>
<dbReference type="InterPro" id="IPR051673">
    <property type="entry name" value="SSDNA_exonuclease_RecJ"/>
</dbReference>
<proteinExistence type="inferred from homology"/>
<dbReference type="Pfam" id="PF02272">
    <property type="entry name" value="DHHA1"/>
    <property type="match status" value="1"/>
</dbReference>
<reference evidence="9 10" key="1">
    <citation type="submission" date="2019-04" db="EMBL/GenBank/DDBJ databases">
        <title>Phreatobacter aquaticus sp. nov.</title>
        <authorList>
            <person name="Choi A."/>
        </authorList>
    </citation>
    <scope>NUCLEOTIDE SEQUENCE [LARGE SCALE GENOMIC DNA]</scope>
    <source>
        <strain evidence="9 10">KCTC 52518</strain>
    </source>
</reference>
<dbReference type="EMBL" id="CP039690">
    <property type="protein sequence ID" value="QCI68552.1"/>
    <property type="molecule type" value="Genomic_DNA"/>
</dbReference>
<dbReference type="Pfam" id="PF01368">
    <property type="entry name" value="DHH"/>
    <property type="match status" value="1"/>
</dbReference>
<comment type="similarity">
    <text evidence="1">Belongs to the RecJ family.</text>
</comment>
<dbReference type="GO" id="GO:0006281">
    <property type="term" value="P:DNA repair"/>
    <property type="evidence" value="ECO:0007669"/>
    <property type="project" value="InterPro"/>
</dbReference>
<dbReference type="SUPFAM" id="SSF64182">
    <property type="entry name" value="DHH phosphoesterases"/>
    <property type="match status" value="1"/>
</dbReference>
<keyword evidence="10" id="KW-1185">Reference proteome</keyword>
<dbReference type="KEGG" id="pstg:E8M01_32575"/>
<sequence>MINPRRLFLGVEQSVLGRAWRDRLDDPARAQALAIAQVHDLPDILSRVLAGRGVIADGVEAYLEPTVKAAMPDPSVLTDMDRAVERLVHAVVTTERVAIFGDYDVDGATSSAVLALFLRAAGLDPVIRIPDRIFEGYGPNSEAIRQLRADGATLLVTLDCGTTSHEVLAEAGRIGFDVVVCDHHQADETLPAVAALVNPNRLDDLSGLGHLCAAGVTFMMVVALNRALRQRGFWTTGRPEPDLMRLTDLVALGTIADVVPLKGLNRAFVARGLAVMRKRDNVGLRALMDVAKLDGPPTPYHLGFLIGPRINAGGRIGDAGLGARLLVTDDALEAQRIAAELDRLNRERQVVELGTVAEAEAEALAALGPMEEGTAVIVTAGNGWHAGVVGLVASRLKERFKRPAFAVAFTGDIGTGSGRSLPGVDLGAVVRQAVSEGLLAKGGGHAMAAGITVMRGRLADFRAFLETKLEASVATARKQDALAIDAATTAAAIKPELAALIDRAGPFGSGNAEPVLVLPAHTIVYAEEVGTAHVRTRLKSGDNATVDAIAFRAAGQPVGLALAEHRGRQLHVAGSISIDRWQGRERVQFRILDVAVPGRG</sequence>
<evidence type="ECO:0000313" key="10">
    <source>
        <dbReference type="Proteomes" id="UP000298781"/>
    </source>
</evidence>
<dbReference type="InterPro" id="IPR004610">
    <property type="entry name" value="RecJ"/>
</dbReference>
<dbReference type="GO" id="GO:0008409">
    <property type="term" value="F:5'-3' exonuclease activity"/>
    <property type="evidence" value="ECO:0007669"/>
    <property type="project" value="InterPro"/>
</dbReference>
<name>A0A4D7BLF1_9HYPH</name>
<keyword evidence="4" id="KW-0378">Hydrolase</keyword>
<feature type="domain" description="DDH" evidence="6">
    <location>
        <begin position="96"/>
        <end position="254"/>
    </location>
</feature>
<dbReference type="InterPro" id="IPR003156">
    <property type="entry name" value="DHHA1_dom"/>
</dbReference>
<evidence type="ECO:0000259" key="7">
    <source>
        <dbReference type="Pfam" id="PF02272"/>
    </source>
</evidence>
<protein>
    <recommendedName>
        <fullName evidence="2">Single-stranded-DNA-specific exonuclease RecJ</fullName>
    </recommendedName>
</protein>
<dbReference type="Gene3D" id="3.90.1640.30">
    <property type="match status" value="1"/>
</dbReference>
<evidence type="ECO:0000256" key="2">
    <source>
        <dbReference type="ARBA" id="ARBA00019841"/>
    </source>
</evidence>
<dbReference type="GO" id="GO:0003676">
    <property type="term" value="F:nucleic acid binding"/>
    <property type="evidence" value="ECO:0007669"/>
    <property type="project" value="InterPro"/>
</dbReference>
<dbReference type="GO" id="GO:0006310">
    <property type="term" value="P:DNA recombination"/>
    <property type="evidence" value="ECO:0007669"/>
    <property type="project" value="InterPro"/>
</dbReference>
<feature type="domain" description="RecJ OB" evidence="8">
    <location>
        <begin position="484"/>
        <end position="593"/>
    </location>
</feature>
<dbReference type="Proteomes" id="UP000298781">
    <property type="component" value="Chromosome"/>
</dbReference>
<evidence type="ECO:0000256" key="3">
    <source>
        <dbReference type="ARBA" id="ARBA00022722"/>
    </source>
</evidence>
<accession>A0A4D7BLF1</accession>
<evidence type="ECO:0000313" key="9">
    <source>
        <dbReference type="EMBL" id="QCI68552.1"/>
    </source>
</evidence>
<evidence type="ECO:0000256" key="4">
    <source>
        <dbReference type="ARBA" id="ARBA00022801"/>
    </source>
</evidence>
<dbReference type="Gene3D" id="3.10.310.30">
    <property type="match status" value="1"/>
</dbReference>
<evidence type="ECO:0000259" key="6">
    <source>
        <dbReference type="Pfam" id="PF01368"/>
    </source>
</evidence>
<evidence type="ECO:0000259" key="8">
    <source>
        <dbReference type="Pfam" id="PF17768"/>
    </source>
</evidence>